<reference evidence="1 2" key="1">
    <citation type="submission" date="2018-08" db="EMBL/GenBank/DDBJ databases">
        <title>The metabolism and importance of syntrophic acetate oxidation coupled to methane or sulfide production in haloalkaline environments.</title>
        <authorList>
            <person name="Timmers P.H.A."/>
            <person name="Vavourakis C.D."/>
            <person name="Sorokin D.Y."/>
            <person name="Sinninghe Damste J.S."/>
            <person name="Muyzer G."/>
            <person name="Stams A.J.M."/>
            <person name="Plugge C.M."/>
        </authorList>
    </citation>
    <scope>NUCLEOTIDE SEQUENCE [LARGE SCALE GENOMIC DNA]</scope>
    <source>
        <strain evidence="1">MSAO_Arc3</strain>
    </source>
</reference>
<dbReference type="GO" id="GO:0003743">
    <property type="term" value="F:translation initiation factor activity"/>
    <property type="evidence" value="ECO:0007669"/>
    <property type="project" value="UniProtKB-KW"/>
</dbReference>
<evidence type="ECO:0000313" key="1">
    <source>
        <dbReference type="EMBL" id="RQD85164.1"/>
    </source>
</evidence>
<keyword evidence="1" id="KW-0648">Protein biosynthesis</keyword>
<gene>
    <name evidence="1" type="ORF">D5R95_05420</name>
</gene>
<name>A0A3R7XUH0_9EURY</name>
<protein>
    <submittedName>
        <fullName evidence="1">Translation initiation factor IF-6</fullName>
    </submittedName>
</protein>
<dbReference type="EMBL" id="QZAB01000339">
    <property type="protein sequence ID" value="RQD85164.1"/>
    <property type="molecule type" value="Genomic_DNA"/>
</dbReference>
<organism evidence="1 2">
    <name type="scientific">Methanosalsum natronophilum</name>
    <dbReference type="NCBI Taxonomy" id="768733"/>
    <lineage>
        <taxon>Archaea</taxon>
        <taxon>Methanobacteriati</taxon>
        <taxon>Methanobacteriota</taxon>
        <taxon>Stenosarchaea group</taxon>
        <taxon>Methanomicrobia</taxon>
        <taxon>Methanosarcinales</taxon>
        <taxon>Methanosarcinaceae</taxon>
        <taxon>Methanosalsum</taxon>
    </lineage>
</organism>
<dbReference type="SUPFAM" id="SSF55909">
    <property type="entry name" value="Pentein"/>
    <property type="match status" value="1"/>
</dbReference>
<proteinExistence type="predicted"/>
<dbReference type="Proteomes" id="UP000284763">
    <property type="component" value="Unassembled WGS sequence"/>
</dbReference>
<feature type="non-terminal residue" evidence="1">
    <location>
        <position position="1"/>
    </location>
</feature>
<keyword evidence="1" id="KW-0396">Initiation factor</keyword>
<dbReference type="AlphaFoldDB" id="A0A3R7XUH0"/>
<sequence length="27" mass="2832">ANSKGFLAGSQTTGHELGRVEEILGFI</sequence>
<accession>A0A3R7XUH0</accession>
<comment type="caution">
    <text evidence="1">The sequence shown here is derived from an EMBL/GenBank/DDBJ whole genome shotgun (WGS) entry which is preliminary data.</text>
</comment>
<evidence type="ECO:0000313" key="2">
    <source>
        <dbReference type="Proteomes" id="UP000284763"/>
    </source>
</evidence>